<dbReference type="Proteomes" id="UP001377168">
    <property type="component" value="Unassembled WGS sequence"/>
</dbReference>
<protein>
    <submittedName>
        <fullName evidence="1">DUF5949 family protein</fullName>
    </submittedName>
</protein>
<dbReference type="EMBL" id="JBBKAJ010000022">
    <property type="protein sequence ID" value="MEJ8637096.1"/>
    <property type="molecule type" value="Genomic_DNA"/>
</dbReference>
<organism evidence="1 2">
    <name type="scientific">Streptomyces achmelvichensis</name>
    <dbReference type="NCBI Taxonomy" id="3134111"/>
    <lineage>
        <taxon>Bacteria</taxon>
        <taxon>Bacillati</taxon>
        <taxon>Actinomycetota</taxon>
        <taxon>Actinomycetes</taxon>
        <taxon>Kitasatosporales</taxon>
        <taxon>Streptomycetaceae</taxon>
        <taxon>Streptomyces</taxon>
    </lineage>
</organism>
<keyword evidence="2" id="KW-1185">Reference proteome</keyword>
<name>A0ACC6Q0G4_9ACTN</name>
<gene>
    <name evidence="1" type="ORF">WKI67_27400</name>
</gene>
<proteinExistence type="predicted"/>
<accession>A0ACC6Q0G4</accession>
<evidence type="ECO:0000313" key="1">
    <source>
        <dbReference type="EMBL" id="MEJ8637096.1"/>
    </source>
</evidence>
<reference evidence="1" key="1">
    <citation type="submission" date="2024-03" db="EMBL/GenBank/DDBJ databases">
        <title>Novel Streptomyces species of biotechnological and ecological value are a feature of Machair soil.</title>
        <authorList>
            <person name="Prole J.R."/>
            <person name="Goodfellow M."/>
            <person name="Allenby N."/>
            <person name="Ward A.C."/>
        </authorList>
    </citation>
    <scope>NUCLEOTIDE SEQUENCE</scope>
    <source>
        <strain evidence="1">MS2.AVA.5</strain>
    </source>
</reference>
<sequence>MTTANTAKNPALRRELGTLSVLAWTGDPEAGHDMPYLLAYSLGDGAEGPEAGEKAALEMIGELGLKTGGGMTDATRASFNLPIRLLVEGGQAVLTLPGLNTQCPAPKEWLAAAQERGHVHFMIASRPWAEAAPGRPVTEEMMQAFLGDEQTLLTAAHVLLPVGQLRA</sequence>
<evidence type="ECO:0000313" key="2">
    <source>
        <dbReference type="Proteomes" id="UP001377168"/>
    </source>
</evidence>
<comment type="caution">
    <text evidence="1">The sequence shown here is derived from an EMBL/GenBank/DDBJ whole genome shotgun (WGS) entry which is preliminary data.</text>
</comment>